<dbReference type="Proteomes" id="UP001500979">
    <property type="component" value="Unassembled WGS sequence"/>
</dbReference>
<gene>
    <name evidence="1" type="ORF">GCM10010470_01540</name>
</gene>
<organism evidence="1 2">
    <name type="scientific">Saccharopolyspora taberi</name>
    <dbReference type="NCBI Taxonomy" id="60895"/>
    <lineage>
        <taxon>Bacteria</taxon>
        <taxon>Bacillati</taxon>
        <taxon>Actinomycetota</taxon>
        <taxon>Actinomycetes</taxon>
        <taxon>Pseudonocardiales</taxon>
        <taxon>Pseudonocardiaceae</taxon>
        <taxon>Saccharopolyspora</taxon>
    </lineage>
</organism>
<dbReference type="EMBL" id="BAAAUX010000001">
    <property type="protein sequence ID" value="GAA2773527.1"/>
    <property type="molecule type" value="Genomic_DNA"/>
</dbReference>
<evidence type="ECO:0000313" key="2">
    <source>
        <dbReference type="Proteomes" id="UP001500979"/>
    </source>
</evidence>
<comment type="caution">
    <text evidence="1">The sequence shown here is derived from an EMBL/GenBank/DDBJ whole genome shotgun (WGS) entry which is preliminary data.</text>
</comment>
<evidence type="ECO:0000313" key="1">
    <source>
        <dbReference type="EMBL" id="GAA2773527.1"/>
    </source>
</evidence>
<sequence length="91" mass="10271">MSLDELREIMTDPDTLMEFAVRMCADANGIDPSTIRGAIVTFNAPDRKHPELMHTYVLAPVSAPAVERLRVLQEAVAQVEEEIRVRDEQIH</sequence>
<proteinExistence type="predicted"/>
<keyword evidence="2" id="KW-1185">Reference proteome</keyword>
<name>A0ABN3V4A7_9PSEU</name>
<accession>A0ABN3V4A7</accession>
<protein>
    <submittedName>
        <fullName evidence="1">Uncharacterized protein</fullName>
    </submittedName>
</protein>
<dbReference type="RefSeq" id="WP_344677339.1">
    <property type="nucleotide sequence ID" value="NZ_BAAAUX010000001.1"/>
</dbReference>
<reference evidence="1 2" key="1">
    <citation type="journal article" date="2019" name="Int. J. Syst. Evol. Microbiol.">
        <title>The Global Catalogue of Microorganisms (GCM) 10K type strain sequencing project: providing services to taxonomists for standard genome sequencing and annotation.</title>
        <authorList>
            <consortium name="The Broad Institute Genomics Platform"/>
            <consortium name="The Broad Institute Genome Sequencing Center for Infectious Disease"/>
            <person name="Wu L."/>
            <person name="Ma J."/>
        </authorList>
    </citation>
    <scope>NUCLEOTIDE SEQUENCE [LARGE SCALE GENOMIC DNA]</scope>
    <source>
        <strain evidence="1 2">JCM 9383</strain>
    </source>
</reference>